<dbReference type="CDD" id="cd00176">
    <property type="entry name" value="SPEC"/>
    <property type="match status" value="15"/>
</dbReference>
<dbReference type="InterPro" id="IPR041615">
    <property type="entry name" value="Desmoplakin_SH3"/>
</dbReference>
<feature type="coiled-coil region" evidence="7">
    <location>
        <begin position="4511"/>
        <end position="4538"/>
    </location>
</feature>
<dbReference type="FunFam" id="1.20.58.60:FF:000055">
    <property type="entry name" value="Short stop, isoform K"/>
    <property type="match status" value="1"/>
</dbReference>
<dbReference type="GO" id="GO:0008017">
    <property type="term" value="F:microtubule binding"/>
    <property type="evidence" value="ECO:0007669"/>
    <property type="project" value="InterPro"/>
</dbReference>
<feature type="compositionally biased region" description="Polar residues" evidence="8">
    <location>
        <begin position="7623"/>
        <end position="7634"/>
    </location>
</feature>
<name>A0A7R9J1Q4_TIMCA</name>
<dbReference type="GO" id="GO:0042060">
    <property type="term" value="P:wound healing"/>
    <property type="evidence" value="ECO:0007669"/>
    <property type="project" value="TreeGrafter"/>
</dbReference>
<dbReference type="InterPro" id="IPR018159">
    <property type="entry name" value="Spectrin/alpha-actinin"/>
</dbReference>
<dbReference type="InterPro" id="IPR002017">
    <property type="entry name" value="Spectrin_repeat"/>
</dbReference>
<dbReference type="Pfam" id="PF13499">
    <property type="entry name" value="EF-hand_7"/>
    <property type="match status" value="1"/>
</dbReference>
<keyword evidence="5" id="KW-0106">Calcium</keyword>
<evidence type="ECO:0000256" key="4">
    <source>
        <dbReference type="ARBA" id="ARBA00022737"/>
    </source>
</evidence>
<dbReference type="GO" id="GO:0005882">
    <property type="term" value="C:intermediate filament"/>
    <property type="evidence" value="ECO:0007669"/>
    <property type="project" value="TreeGrafter"/>
</dbReference>
<feature type="compositionally biased region" description="Polar residues" evidence="8">
    <location>
        <begin position="5047"/>
        <end position="5068"/>
    </location>
</feature>
<dbReference type="Pfam" id="PF21020">
    <property type="entry name" value="Spectrin_4"/>
    <property type="match status" value="1"/>
</dbReference>
<dbReference type="Gene3D" id="1.20.58.60">
    <property type="match status" value="28"/>
</dbReference>
<dbReference type="GO" id="GO:0005198">
    <property type="term" value="F:structural molecule activity"/>
    <property type="evidence" value="ECO:0007669"/>
    <property type="project" value="TreeGrafter"/>
</dbReference>
<feature type="compositionally biased region" description="Polar residues" evidence="8">
    <location>
        <begin position="1174"/>
        <end position="1199"/>
    </location>
</feature>
<dbReference type="GO" id="GO:0005737">
    <property type="term" value="C:cytoplasm"/>
    <property type="evidence" value="ECO:0007669"/>
    <property type="project" value="TreeGrafter"/>
</dbReference>
<dbReference type="SUPFAM" id="SSF75399">
    <property type="entry name" value="Plakin repeat"/>
    <property type="match status" value="21"/>
</dbReference>
<dbReference type="Pfam" id="PF17902">
    <property type="entry name" value="SH3_10"/>
    <property type="match status" value="1"/>
</dbReference>
<feature type="compositionally biased region" description="Polar residues" evidence="8">
    <location>
        <begin position="1130"/>
        <end position="1142"/>
    </location>
</feature>
<dbReference type="InterPro" id="IPR011992">
    <property type="entry name" value="EF-hand-dom_pair"/>
</dbReference>
<proteinExistence type="predicted"/>
<dbReference type="SUPFAM" id="SSF46966">
    <property type="entry name" value="Spectrin repeat"/>
    <property type="match status" value="27"/>
</dbReference>
<feature type="compositionally biased region" description="Basic and acidic residues" evidence="8">
    <location>
        <begin position="2985"/>
        <end position="2997"/>
    </location>
</feature>
<dbReference type="Gene3D" id="1.20.58.1060">
    <property type="match status" value="1"/>
</dbReference>
<dbReference type="SMART" id="SM00150">
    <property type="entry name" value="SPEC"/>
    <property type="match status" value="34"/>
</dbReference>
<dbReference type="Gene3D" id="3.90.1290.10">
    <property type="entry name" value="Plakin repeat"/>
    <property type="match status" value="16"/>
</dbReference>
<dbReference type="PANTHER" id="PTHR23169:SF23">
    <property type="entry name" value="SHORT STOP, ISOFORM H"/>
    <property type="match status" value="1"/>
</dbReference>
<dbReference type="GO" id="GO:0031122">
    <property type="term" value="P:cytoplasmic microtubule organization"/>
    <property type="evidence" value="ECO:0007669"/>
    <property type="project" value="TreeGrafter"/>
</dbReference>
<feature type="coiled-coil region" evidence="7">
    <location>
        <begin position="5530"/>
        <end position="5557"/>
    </location>
</feature>
<reference evidence="11" key="1">
    <citation type="submission" date="2020-11" db="EMBL/GenBank/DDBJ databases">
        <authorList>
            <person name="Tran Van P."/>
        </authorList>
    </citation>
    <scope>NUCLEOTIDE SEQUENCE</scope>
</reference>
<feature type="region of interest" description="Disordered" evidence="8">
    <location>
        <begin position="7607"/>
        <end position="7717"/>
    </location>
</feature>
<dbReference type="SMART" id="SM00243">
    <property type="entry name" value="GAS2"/>
    <property type="match status" value="1"/>
</dbReference>
<feature type="coiled-coil region" evidence="7">
    <location>
        <begin position="4777"/>
        <end position="4838"/>
    </location>
</feature>
<feature type="compositionally biased region" description="Basic and acidic residues" evidence="8">
    <location>
        <begin position="7607"/>
        <end position="7618"/>
    </location>
</feature>
<dbReference type="InterPro" id="IPR043197">
    <property type="entry name" value="Plakin"/>
</dbReference>
<evidence type="ECO:0000256" key="8">
    <source>
        <dbReference type="SAM" id="MobiDB-lite"/>
    </source>
</evidence>
<dbReference type="Pfam" id="PF02187">
    <property type="entry name" value="GAS2"/>
    <property type="match status" value="1"/>
</dbReference>
<evidence type="ECO:0000256" key="5">
    <source>
        <dbReference type="ARBA" id="ARBA00022837"/>
    </source>
</evidence>
<evidence type="ECO:0000256" key="7">
    <source>
        <dbReference type="SAM" id="Coils"/>
    </source>
</evidence>
<feature type="compositionally biased region" description="Low complexity" evidence="8">
    <location>
        <begin position="5073"/>
        <end position="5093"/>
    </location>
</feature>
<dbReference type="FunFam" id="1.20.58.60:FF:000042">
    <property type="entry name" value="Short stop, isoform N"/>
    <property type="match status" value="1"/>
</dbReference>
<feature type="compositionally biased region" description="Polar residues" evidence="8">
    <location>
        <begin position="2998"/>
        <end position="3014"/>
    </location>
</feature>
<feature type="region of interest" description="Disordered" evidence="8">
    <location>
        <begin position="2967"/>
        <end position="3055"/>
    </location>
</feature>
<dbReference type="EMBL" id="OE180325">
    <property type="protein sequence ID" value="CAD7571061.1"/>
    <property type="molecule type" value="Genomic_DNA"/>
</dbReference>
<dbReference type="FunFam" id="1.20.58.60:FF:000044">
    <property type="entry name" value="Short stop, isoform K"/>
    <property type="match status" value="1"/>
</dbReference>
<dbReference type="Pfam" id="PF21019">
    <property type="entry name" value="Spectrin_3"/>
    <property type="match status" value="1"/>
</dbReference>
<feature type="region of interest" description="Disordered" evidence="8">
    <location>
        <begin position="1118"/>
        <end position="1142"/>
    </location>
</feature>
<feature type="compositionally biased region" description="Low complexity" evidence="8">
    <location>
        <begin position="7672"/>
        <end position="7685"/>
    </location>
</feature>
<dbReference type="PROSITE" id="PS50222">
    <property type="entry name" value="EF_HAND_2"/>
    <property type="match status" value="2"/>
</dbReference>
<accession>A0A7R9J1Q4</accession>
<feature type="region of interest" description="Disordered" evidence="8">
    <location>
        <begin position="1796"/>
        <end position="1929"/>
    </location>
</feature>
<dbReference type="SUPFAM" id="SSF47473">
    <property type="entry name" value="EF-hand"/>
    <property type="match status" value="1"/>
</dbReference>
<gene>
    <name evidence="11" type="ORF">TCMB3V08_LOCUS3747</name>
</gene>
<dbReference type="Gene3D" id="3.30.160.780">
    <property type="match status" value="1"/>
</dbReference>
<keyword evidence="2" id="KW-0963">Cytoplasm</keyword>
<keyword evidence="7" id="KW-0175">Coiled coil</keyword>
<dbReference type="FunFam" id="1.20.58.60:FF:000001">
    <property type="entry name" value="Microtubule-actin cross-linking factor 1"/>
    <property type="match status" value="4"/>
</dbReference>
<dbReference type="Gene3D" id="3.30.920.20">
    <property type="entry name" value="Gas2-like domain"/>
    <property type="match status" value="1"/>
</dbReference>
<dbReference type="SMART" id="SM00250">
    <property type="entry name" value="PLEC"/>
    <property type="match status" value="36"/>
</dbReference>
<feature type="coiled-coil region" evidence="7">
    <location>
        <begin position="4408"/>
        <end position="4435"/>
    </location>
</feature>
<feature type="region of interest" description="Disordered" evidence="8">
    <location>
        <begin position="1172"/>
        <end position="1212"/>
    </location>
</feature>
<dbReference type="FunFam" id="1.20.58.60:FF:000101">
    <property type="entry name" value="Short stop, isoform K"/>
    <property type="match status" value="1"/>
</dbReference>
<dbReference type="FunFam" id="1.20.58.60:FF:000039">
    <property type="entry name" value="Short stop, isoform N"/>
    <property type="match status" value="1"/>
</dbReference>
<dbReference type="GO" id="GO:0005509">
    <property type="term" value="F:calcium ion binding"/>
    <property type="evidence" value="ECO:0007669"/>
    <property type="project" value="InterPro"/>
</dbReference>
<feature type="coiled-coil region" evidence="7">
    <location>
        <begin position="5596"/>
        <end position="5623"/>
    </location>
</feature>
<dbReference type="InterPro" id="IPR049538">
    <property type="entry name" value="PCN-like_spectrin-like_rpt"/>
</dbReference>
<dbReference type="CDD" id="cd00051">
    <property type="entry name" value="EFh"/>
    <property type="match status" value="1"/>
</dbReference>
<feature type="compositionally biased region" description="Basic and acidic residues" evidence="8">
    <location>
        <begin position="5028"/>
        <end position="5037"/>
    </location>
</feature>
<dbReference type="PROSITE" id="PS51460">
    <property type="entry name" value="GAR"/>
    <property type="match status" value="1"/>
</dbReference>
<feature type="compositionally biased region" description="Polar residues" evidence="8">
    <location>
        <begin position="2967"/>
        <end position="2984"/>
    </location>
</feature>
<feature type="region of interest" description="Disordered" evidence="8">
    <location>
        <begin position="2339"/>
        <end position="2360"/>
    </location>
</feature>
<evidence type="ECO:0000256" key="1">
    <source>
        <dbReference type="ARBA" id="ARBA00004245"/>
    </source>
</evidence>
<dbReference type="FunFam" id="1.20.58.60:FF:000050">
    <property type="entry name" value="Short stop, isoform N"/>
    <property type="match status" value="1"/>
</dbReference>
<dbReference type="InterPro" id="IPR018247">
    <property type="entry name" value="EF_Hand_1_Ca_BS"/>
</dbReference>
<keyword evidence="4" id="KW-0677">Repeat</keyword>
<dbReference type="Gene3D" id="2.30.30.40">
    <property type="entry name" value="SH3 Domains"/>
    <property type="match status" value="1"/>
</dbReference>
<feature type="compositionally biased region" description="Basic and acidic residues" evidence="8">
    <location>
        <begin position="3015"/>
        <end position="3030"/>
    </location>
</feature>
<feature type="coiled-coil region" evidence="7">
    <location>
        <begin position="4707"/>
        <end position="4734"/>
    </location>
</feature>
<feature type="coiled-coil region" evidence="7">
    <location>
        <begin position="6328"/>
        <end position="6388"/>
    </location>
</feature>
<dbReference type="FunFam" id="1.20.58.60:FF:000040">
    <property type="entry name" value="Short stop, isoform N"/>
    <property type="match status" value="1"/>
</dbReference>
<feature type="domain" description="EF-hand" evidence="9">
    <location>
        <begin position="7813"/>
        <end position="7848"/>
    </location>
</feature>
<dbReference type="PROSITE" id="PS00018">
    <property type="entry name" value="EF_HAND_1"/>
    <property type="match status" value="1"/>
</dbReference>
<feature type="coiled-coil region" evidence="7">
    <location>
        <begin position="5821"/>
        <end position="5876"/>
    </location>
</feature>
<feature type="coiled-coil region" evidence="7">
    <location>
        <begin position="544"/>
        <end position="571"/>
    </location>
</feature>
<feature type="domain" description="EF-hand" evidence="9">
    <location>
        <begin position="7777"/>
        <end position="7812"/>
    </location>
</feature>
<dbReference type="SMART" id="SM00054">
    <property type="entry name" value="EFh"/>
    <property type="match status" value="2"/>
</dbReference>
<keyword evidence="6" id="KW-0206">Cytoskeleton</keyword>
<feature type="compositionally biased region" description="Polar residues" evidence="8">
    <location>
        <begin position="1865"/>
        <end position="1880"/>
    </location>
</feature>
<sequence>MKQVDSRLEELEIRVEDEARRLDRLHPLDAKHNVDLLEQDIRQTEQAVNSLFGDVQSLREGRYPQAPELHKRVQKLHQRWVALRSLLHSRLITPLSSISFPVEERTVTRQTRTVLETRLVDTNAHFRQLQECVEWCRNKLKQFQEAEYGSDLPSVQSELDLHQREHRMIEQFHTRVEHCIAAKSHFHGEELQLYMQHVNSLQKLYNELLVTSNKRLLDLDTLQDFLQSATNELVWLNEKEETEVTRDWSDKNLSVASVEQYYESLMSDLEKREIQFSAVQDRGESLVLQHHPAAKCIEAHMAAMQTQWAWLLQLTLCLETHLKHATTSQKFYREVREADTWINKRDEMLNTVYSQSDFTLDEGERLLKGMQELREELNHFGDIVQNLSDRSKDIVPLKQRRQPVTRPLPVQAICTYKQVNIVTEKGEQCVLYDNSGRIKWRVTNSAGLEGSVPGVCFLIPPPDKEALDAVERLKRQFDRSITLWQKKQLRMRQNMIFATIKVVKAWDLAQFLAMGHEQRNAIRRALNEDADKLLQEGDPADPQLRRLRREMEEVNRLFDEFERKARAEEDSKNASRTFGDQIGSLQAALDEAERTLNLRLSALLPRDLDSLEHLVIEHKEFETRLQALSPEVEEVQSTFRSIARKTPALQTKLDKVVNKWNQLWNSSHLYIERLKCVEIVLSGLEETTGVVSEFELKLASYEELPSDLESLQAVHEDLLNLQNSVSQQQIVIDQLNEDAHNARRLVEKSRPNHRGPHHDLDRLDNDVNRLTNRWTNVCSQLVDRLRSCEAAYGLLKNYTNSYQTEVSWVDDSYTKLNNLSPIGDRAKEQLEPTRSLLNHVKEKAPAIEQVNVTGGRFIRESKIYDLRLQRYSDWLIEEVHPSLDVGVKRPGGRASSADHVVEELDILNHRYQALLGILYDRLRQIASLSPEDPQLQVELEEVNPHLRGGRVENHLIRTSIFPSSAVELNTTSALANYATEAGQKQIKNGALSTTIHSSQKAKLANALVVLSSTAEDREIEVRISVGYHAVKSQPWSLIDLAWVWHTPPCDIITRFYVVLYKPGRPLDSTGQGHLHYDLLVAQMEPRQLRTFRTEFNIFETTEESRSYSSTTHYSQLVQEHSSTSRDVETSKSFSNGHPNKSTAIITVTTPSAPSRETSPTKKRTNIETEVYVKQGTNNYPSATTRPSTNGEAVSGSSPTKIRKESPTKWSGSSMQFSEIKSLKKIHKVEEGIGTDDIIRTPGIVHPTTGEILTVGDAIKLRILDVRMGQIATSPDNKTPSLSIREAAERRLVDPALAEQLLGPCGIVEDDGVSGERQLSLLEAIQRELFDAERGFITTTEERVKVTYDDGKRRVSIAEAVSAGSLDPETGQYTDPITKETMTIVDAYSRQFLQKEPLKEKKKTENGLALADAINQGLVDDRSGQIVDRNSGDKFPITEAIKRGVIDPEVREIVDAPADNKVTLSEAIKAGIFDPKKGKYIHGISQEILPLREASRRQLVIKPMTLKDCVDLELIDDSGRIFSPTHSKKLPLLECVSKGVLDSDNSKSVTNTQTNELLTLSQALAEGIILPAGKFRDASTGEVCTIPEAVDRGLITSVSVKSIFDIDGFKDPNSVEFISLNAALARGIINPGSGVAMYVVDSKTGKSVSMDEGVKKNLVRPEVLEMLNRKIGIKDRGRELTVLEAVAKGYLDPKTGQVIDPKTKKTIPLDEAVQRRLITPEGAALLGSLVAITVTTQTITKTIKRYVTVTREGVTTSEIKMTFGEAVRQGLIDEISQTFRDPDSGRVISVTEALSEGLIGSSSPDESPNKSPVRQRSTDSPLGSPVKGTVMGASSPVKESSRGGSPGKGKTSGGSSPVKEKLFERSLSNSSQTKGRSPTSPTKEKVFDVTIKTRTSSPVKDTSRGSSPTKKPTRFSPEPMDTTDFTTERRSSRIQDITTDILTDIKSSRVQDITTDFLTTERNITSLEKQVVELPPEGWFLSEAIDQKLFDPVTGLFIIPGTDRLVSFKECVNLEIINPLSATVIDPHNNRKLTLLRSLEKKVLDPTGHYINGDKKVPMKEAIAKNFILLEERMEEDNSSPRLIQITKVNGKPDLVEVSNVGRKAGSPIFTEIKSSEATVSNLEPLQVAQGIIFDPSTALVIFTESGKSDNLLASVIEGKLEPRLVKVKDPYTGKTMNINEAMRKGIVDKDTGDYKDKTGRKISLADAAKFGLVAVLGAPLVAATQTVKMIRKALVKDPKTGEEIPIEVAFERGLIDEKTLRKYEVATENFEGISPKQVVTTKTEVVSTSVVIQDPSTGKEITAAEAIEKGLITPKELKELTAEMETQNKDSKPIKTLESTTIPLDDDSGPSLGEQTRGRVTTEPKYKVCIGRARSFSQSPEREAKPVVLQKMRKKIVKPKDAVEAGIIDKETADLLDKPDIYKGSDGESLSLAEAVNANKLDGNKGAILDSQRGDVLTIKEALNRGILDSSAGSGRLLVPIARSLSLPSLVKQGLIDPKAGKIVHPETGANLSLREAIMCEIVDPLSKIVDQIAGKKVTLEEAIAKGTVDEDKSLIMTTTGSVDILTAVKNHLCDKQQKSLPNSLQALPPVGMTFPVVLKRGLVDPKTKEVIHPITGIRRPVEEAIKNDFIMALPYPVSPFSVEVTEALELNLIDKDKGIFKNPKTGEEIPISEAVETGLLVVKPTPQLISYEPAGTVTAVTETVTSYHTITTKTIELKNGYILIGPNEVKNTQSGEVLPLEEARKRGIVKDESETKEEFTTREIKMSFSDAVAQGLVDMDAGTYTNPVTGKVIPINEAIKDGLLDTTEEPQKSPTKKKKKLNIQEAFDSIYDDKTKKFRDPNSPTKTYTFIEALDAGLIDPNSIVYDVTSGKPFTTRQAVDNGLLDSKTGRVKDRKTGQTVNVKEAAKMGLLAIVGVPVLAGMAVAEKISSLKDKFDKKESDTKVQSVPVKSSADFIAKEKSPYTELNVNQVKSPSTKGSPSRTPERETSPTKSYERQSSLTKTPSREVSPQKSPDRHKSPQKSPERQKSPPKSPTITIKTKTRTPSPVKEGKSFTPVQIKLSLKEAVITGAVNPETCEITVKTPSGDKKITVQEALDRNLVDPNDVIDVINKSEIALVDEKTLYKIQVTKYMNADELVSEGVYDLETESFLDPQTGNPIRFKDFVLQCEVFDPDLIMVKDPSTRQETFFTLRDAFEVPLVDRVTGHMVDPSTGKHVPFFEAIKMGWIVAKPSKDKMVPKKILPSLTLQKAVADGLVDPNTGEVKDPITGEIFSFVDALGTGVIDPKSVSIRNPENDDILPLSEAVEIGIVDLNRGIIVNVETRTEVEFKVAFLKGYIVAGLRKPASLESVIRKGLYEPKSGKILDPLTKEGISLTESVKRGLVDAFITECKDTRADSFVSLDDALTSKLVNSDTGKLRDTTSAQLLTLDAALDKGLIITNKFTITLIEAIVQEYYSPVTGKISNPLIGEETSVKDAIDSEFIDIASIRTGLMIINGDGEKITLEEAMRRGEISRDALTVKDPRSGDIITLNEAIKIGVIDPKLGTATDPTNGAEMHFYDALERGLIVPAKRKFSLPEAVFKGFYDPKSGKFTNPETREKLPTDRAIKRGIIDPASTLVKGKEGKVTTFNNAVEEGVIDARSGTITSAGKFGRKLDFQEAFEQGLLIEVRRPMSLSEALMKGVFDEETGKFLDPSTGEYLTLADAVENNLIESDSVHVKDTRSGFWKKVSLADAIKSGFVDGETAQVKDFTRDNLEVSIKEAFDIGLIVDSKAAVSIQRAIHQGLYDETTGKFTDPNTGRKITLHEAIRRFIINPQLPCYWDKKSERLLSLVETCRGGIIDRRAGMFKEPGANCTVTLSDAMDLGLIVDIESAGFGLYEAIAMGLYDVDSGRFVHPSTGRKLMLSDACKEELINPLTSIVKHSKTNKYMKLPEAVEKGLIDDEKGVYKIPDAKRTMTLKEAKQKGLIVTSRKPLSIEEAIRCGLYRTETGRFVNPDLGDHLDLSQALIHGLIDANTTAIKDPTTGQLKSVNSGIEDSSIDVARGRVVDPKTKRAYNMDVALDRGLLVTVERPITFQQAVRRGSIDFQRGTFKDPRTMRECTLEEAIKYELIDPESAVVKDPQTGRFRTLKKAITDGVIDLNKRAAFDPQTGKVKPLCIIFEQGTVVFLREPLTFNTAIEQGHLDVSTGKFTDPQSKEVLTLKETVSLGLIDPDSALIKDSLKKKLVKLPEAFRKGLMDAEKGNVLDSESSRLYSLSAAIESGLLTTPRRGLSLIEGLQFGLYNPTTGGFMDPFFSTGVIDRRRLTLAEAIESGLIDPSTTVIKDAASGNISSLTDAITDSKLIDATAGKMRETSTGKNIDLLKALEWGYILTAEARQAVEEKYRHCDETLSKLLSWLGEVEDRLANQDVVQESAEELRNQINTLKQIKDDLDAHQRPVASCLDQIRQVVATGGDVLSGEEVSTLEKNGRSLKSRYERSNDRTDRLLKRLIAAREELSKFRSELTSFVTWLDKARLTLEEKERALSNLNKLHANADSTREFVSDVIAHQADLRFITMAAQKFVDESKEYLSSLNEFRTSLPQRLPHIEPPQETVIRNEVSAVTAKYRDLHSRANALSDRLSGVGGRQREYRDTLDKARSWLREAEPKANKILSEPVGAEPRAIEEQLNRAKALNNEFVAQGRLVDNAKQAVSALLRSLEGQQSPAEMAALESPVKELENKYNQLSEALSEKVQSLDTALVQSQGVADALDSLMQWLSSTENQLKALMRPVSLNKERLEEQLREHRLLQAEVDSHRASVESVTQSAEELVTNASNARLAKKIETKLRDLQSRFEKLQERTVKRSELLDEIHHALSVFTVTVSHFEQWHAEIIETIESRDILKLEMAEYTAKIETIAARRDAKRGDFEEIVLIGKNLVAKKDVTDTVPVRDKIKALEGQWKDLNSLLEEKQRLSKTRSEQLFAYEKLRDSVLNWLNTTESRVSRLEPVAVEIDTLKQQTEQLKPLNKEYRDYGSTIDKVNDLGNQYDSLLRGERAESPPRRRSSAYSPTKRTSVTASPLRRQSQDAGSPSPTKPGGFSVQSPVSPGGSSGFSSRRSSQDGFHLEELSPVQQQLTEINNRYSLLGVRLSDRQSELDLIREEVKKHLDNLRTLGNFLDKVNRNLPKETVPQSKEEAGKTSKQIKGVLEEMYEKQSLLDSTKVQVTDLLKRKPGALGADTLHDELTDVTSRWKSLNDRCKDRIKFMEDLKDFHDTHDHLSNWLSAKDRMMTVLGPISSDSRMVQSQVQQVQVLREEFRSQQPQLHHLTEVGESVLSNLDEDSPDGHRLASKLSSVLQRWADLLGRLEERAESLGAAADTSREFDAGLNRLRDALQGISDNLDDLPLDKDPEEQLRKVENLERQLEGQRPLLADAESAGEQLCEVLSDPASRAEIQGKLTAVGRQYNNLQKKLDHRKAELENSLRDGRQFEASCATTLGWLMDELGGMSERLLVSADRHTLQQQLDHHEPVYKEVMNKEHEVIMLLNKGRDMLSRINNQRTDNRNLQRDLDKIQQQWDKLRKDTLERNTRLQTCMPVYKEVMNKEHEVIMLLNKGRDMLSRINNQRTDNRNLQRDLDKIQQQWDKLRKDTLERNTRLQTCMEHCRKYYRAQESLLPWLSQAEDKLETLQPASFKRKDIERQLKELGTFRNEVWKRSGEYENNRTLGDTFHGACDIDKEVVKGELLHMKQRWDKLNNDLLERTQSLEDTARRLSDFNENLRDLQHSLQRCEDKLSSHDALGGAAKDPKLLDRIKTLREETAALKKPLLSVRQLANDLVNEAGEHGADASHLQDEVETLADRLDELTAKLDDRCSELQSAATAVTQFNDQVKGLTHDLSDLENELDSMKPPGRDLKTVRGQLDDTGKLVKKINKASGDVANTVLAGEHLVDSGFAPDTATTREQVELLQRQLGRLDERARAREEDLDASLGKLENFYQIHTAVMEEVGEASEEVRKMKAVSSEVEGIKTQQQDFRSFQKTHIDPLSHQIEGCNRLGQGLIQSAAGGVNTASLEKDLEKMNDKWNDLKGRLNERGRKLDVGLLQSGKFQEALDGLAKWLADTEEMVANQKPPSADYKVVKAQLQEQKFLKKMLLDRQNSMSSLFSMGNEVAAAADPVEKKAIERQLKELMQRFDNLTEGASQRMTALEQAMSVAKDFQDKMVPLLDWLDRTEKKVKDMELVPTDEEKIQQRIKEQHALHNDILRKKPDFSDLTEVASNLMSLVGEDEALLLADKLQETTDRYTALVAGSEDVGQLLEASRAGLRHLVLTYQDLQAWMEGAERRLGKYRVLAVHTDKLLEQMDDLADLTEEIANHQAQVDGTVDSGLELMKHISNDEALQLKDKLDSLQRRYNDLTSRGADLLKHAHEALPLVQQFFNCHNRLVDWMMGAEAQIQSAEPREEDIARLELDIQEFRPVLESINQRSLEVIGDIDELLDWFREVDGQLRDAEPPSSDSSIIRVQLKEHRALNDDISSQKGRVRDVLSTAKKVLRESAQHEDTATIREKMEDLRETMDSVSALSSDRLGVLEQALPLAEHFHETHAGLGSWLDDMEQQVSMLAMPALRPDLIAQQQDRNEMFIQSISEHKPLVEKLNKTGEALIKLCNDEEGGKVQDILDTDNSRYGALRGELRARQQALERALQESSQFSDKLEGMLRALASTADQVSTAEPVSAHPPRIRDQIEENTTLSEDLDKRENAYDAVKRAADDVILKAGNRADPAVKDIKRKLDRLNSLWNEVQKATNDRGKSLEDALSVAERFWQELTAVMGTLQELQDSLSSQEPPAVEPSAIKEQQTVLQEIRQEIDQTKPEVDQCRQTGQELMILCGEPDKPEVKKHIEDLDSAWDNITALYAKREENLIDAMEKAMEFHETLQNLQEFLDSAEDSFAGMGALGSDIVAVKKQIEQLKDFKSEVDPHMVKVEALNRQAQELTERTSADQAAAIKEPLSQVNRRWDDLLRGMVERQRQLENALLRLGQFQHALTELLVWIERTDKTLDELKPVAGDPQVLEVELAKLKEVFTELEQNRPKVETVLQQGQEYLKKSGSGAANNLQHNLRTLKHRWDSVTARASDKKIKLEIALKEATDFHDALQAFVDWLTNAEKNLSSLKPVSRVMETILHQIEEHKAFQKDVGVHRETMLNLDKKGTHLKYFSQKQDVILIKNLLISVQHRWERVVSKSAERTRALDHGYKEARDFHDSWSGLMTWLGDTEKSLDELATEASSIGNDPERIKARLAKHREFQRALSGKQATYDATMKAGKALKERAPKTDEVPLKQMLADLKNKWTTVCTKSVDRQRKLEEALLFSGQFKDAVQALLEWLQKVEKVLGEEGPVHGDLDTVMSLVEQHKTFEEDLHSRSAQMESVQRTGRDLEAKATAADAAMIKAQLSELSGLWDKVTMLSNRKTDRLEDALKEIQDDTKLNSNGMGQFCISNWPIPFWFRFAGPLPEDEQETRNHLAEHEKFMREMAEKAREKDATIELAQRILAKAHPDGATVIKHWITIIQSRWEEVFTWGSQREQRLTEHLRSLRDLEGLLEELLAWLAGLEGNLIALETEPLPDDLKTLEGLITDHREFMENTSKRQVEVDSVCKSRQVKQPPTTQATQSSKDRKLSKPKTSTPSKDQQDKDRGSSPEHDIPARKSSMKPSSSEVSLGPSSRKGSRVSPGREKAPELPHIGPRFAARGSKGAEPQFRNPRVKLLWDRWRNVWMLAWERQRRLQEKYNYLLELEKVKNFSWDDWRKRFLKFMNHKKSRLTDLFRKMDKNNDGLIPREDFIDGIMRTKFDTSRLEMNAVADLFDRNGEGLIDWQEFIAALRPDWEEKKAPVEADKIHDEVKRLVMLCTCRQKFRVFQVGEGKYRFGDSQKLRLVRILRSTVMVRVGGGWVALDEFLVKNDPCRGEYSSPYFHHPAVLLVIVTVGESRAGIG</sequence>
<dbReference type="GO" id="GO:0005886">
    <property type="term" value="C:plasma membrane"/>
    <property type="evidence" value="ECO:0007669"/>
    <property type="project" value="UniProtKB-SubCell"/>
</dbReference>
<dbReference type="InterPro" id="IPR001101">
    <property type="entry name" value="Plectin_repeat"/>
</dbReference>
<evidence type="ECO:0000256" key="3">
    <source>
        <dbReference type="ARBA" id="ARBA00022553"/>
    </source>
</evidence>
<evidence type="ECO:0000256" key="2">
    <source>
        <dbReference type="ARBA" id="ARBA00022490"/>
    </source>
</evidence>
<protein>
    <submittedName>
        <fullName evidence="11">(California timema) hypothetical protein</fullName>
    </submittedName>
</protein>
<feature type="compositionally biased region" description="Polar residues" evidence="8">
    <location>
        <begin position="1891"/>
        <end position="1909"/>
    </location>
</feature>
<evidence type="ECO:0000313" key="11">
    <source>
        <dbReference type="EMBL" id="CAD7571061.1"/>
    </source>
</evidence>
<dbReference type="InterPro" id="IPR003108">
    <property type="entry name" value="GAR_dom"/>
</dbReference>
<comment type="subcellular location">
    <subcellularLocation>
        <location evidence="1">Cytoplasm</location>
        <location evidence="1">Cytoskeleton</location>
    </subcellularLocation>
</comment>
<feature type="region of interest" description="Disordered" evidence="8">
    <location>
        <begin position="5027"/>
        <end position="5099"/>
    </location>
</feature>
<dbReference type="Gene3D" id="1.10.238.10">
    <property type="entry name" value="EF-hand"/>
    <property type="match status" value="1"/>
</dbReference>
<feature type="domain" description="GAR" evidence="10">
    <location>
        <begin position="7853"/>
        <end position="7925"/>
    </location>
</feature>
<organism evidence="11">
    <name type="scientific">Timema californicum</name>
    <name type="common">California timema</name>
    <name type="synonym">Walking stick</name>
    <dbReference type="NCBI Taxonomy" id="61474"/>
    <lineage>
        <taxon>Eukaryota</taxon>
        <taxon>Metazoa</taxon>
        <taxon>Ecdysozoa</taxon>
        <taxon>Arthropoda</taxon>
        <taxon>Hexapoda</taxon>
        <taxon>Insecta</taxon>
        <taxon>Pterygota</taxon>
        <taxon>Neoptera</taxon>
        <taxon>Polyneoptera</taxon>
        <taxon>Phasmatodea</taxon>
        <taxon>Timematodea</taxon>
        <taxon>Timematoidea</taxon>
        <taxon>Timematidae</taxon>
        <taxon>Timema</taxon>
    </lineage>
</organism>
<feature type="compositionally biased region" description="Low complexity" evidence="8">
    <location>
        <begin position="3036"/>
        <end position="3049"/>
    </location>
</feature>
<dbReference type="FunFam" id="1.20.58.60:FF:000260">
    <property type="entry name" value="Kakapo"/>
    <property type="match status" value="1"/>
</dbReference>
<evidence type="ECO:0000259" key="9">
    <source>
        <dbReference type="PROSITE" id="PS50222"/>
    </source>
</evidence>
<dbReference type="InterPro" id="IPR036534">
    <property type="entry name" value="GAR_dom_sf"/>
</dbReference>
<dbReference type="PANTHER" id="PTHR23169">
    <property type="entry name" value="ENVOPLAKIN"/>
    <property type="match status" value="1"/>
</dbReference>
<evidence type="ECO:0000256" key="6">
    <source>
        <dbReference type="ARBA" id="ARBA00023212"/>
    </source>
</evidence>
<dbReference type="InterPro" id="IPR002048">
    <property type="entry name" value="EF_hand_dom"/>
</dbReference>
<dbReference type="SUPFAM" id="SSF143575">
    <property type="entry name" value="GAS2 domain-like"/>
    <property type="match status" value="1"/>
</dbReference>
<evidence type="ECO:0000259" key="10">
    <source>
        <dbReference type="PROSITE" id="PS51460"/>
    </source>
</evidence>
<dbReference type="GO" id="GO:0030056">
    <property type="term" value="C:hemidesmosome"/>
    <property type="evidence" value="ECO:0007669"/>
    <property type="project" value="TreeGrafter"/>
</dbReference>
<dbReference type="InterPro" id="IPR035915">
    <property type="entry name" value="Plakin_repeat_sf"/>
</dbReference>
<feature type="compositionally biased region" description="Polar residues" evidence="8">
    <location>
        <begin position="1799"/>
        <end position="1820"/>
    </location>
</feature>
<feature type="coiled-coil region" evidence="7">
    <location>
        <begin position="5739"/>
        <end position="5766"/>
    </location>
</feature>
<dbReference type="Pfam" id="PF00681">
    <property type="entry name" value="Plectin"/>
    <property type="match status" value="1"/>
</dbReference>
<dbReference type="GO" id="GO:0045104">
    <property type="term" value="P:intermediate filament cytoskeleton organization"/>
    <property type="evidence" value="ECO:0007669"/>
    <property type="project" value="InterPro"/>
</dbReference>
<dbReference type="FunFam" id="1.10.238.10:FF:000031">
    <property type="entry name" value="Short stop, isoform J"/>
    <property type="match status" value="1"/>
</dbReference>
<feature type="compositionally biased region" description="Basic and acidic residues" evidence="8">
    <location>
        <begin position="7651"/>
        <end position="7667"/>
    </location>
</feature>
<dbReference type="Pfam" id="PF00435">
    <property type="entry name" value="Spectrin"/>
    <property type="match status" value="16"/>
</dbReference>
<keyword evidence="3" id="KW-0597">Phosphoprotein</keyword>